<dbReference type="CDD" id="cd03392">
    <property type="entry name" value="PAP2_like_2"/>
    <property type="match status" value="1"/>
</dbReference>
<dbReference type="SMART" id="SM00014">
    <property type="entry name" value="acidPPc"/>
    <property type="match status" value="1"/>
</dbReference>
<feature type="transmembrane region" description="Helical" evidence="7">
    <location>
        <begin position="275"/>
        <end position="295"/>
    </location>
</feature>
<feature type="transmembrane region" description="Helical" evidence="7">
    <location>
        <begin position="307"/>
        <end position="325"/>
    </location>
</feature>
<keyword evidence="4 7" id="KW-0812">Transmembrane</keyword>
<dbReference type="Proteomes" id="UP000255508">
    <property type="component" value="Unassembled WGS sequence"/>
</dbReference>
<feature type="transmembrane region" description="Helical" evidence="7">
    <location>
        <begin position="41"/>
        <end position="60"/>
    </location>
</feature>
<evidence type="ECO:0000256" key="3">
    <source>
        <dbReference type="ARBA" id="ARBA00022475"/>
    </source>
</evidence>
<feature type="transmembrane region" description="Helical" evidence="7">
    <location>
        <begin position="430"/>
        <end position="449"/>
    </location>
</feature>
<dbReference type="PANTHER" id="PTHR30353:SF15">
    <property type="entry name" value="INNER MEMBRANE PROTEIN YABI"/>
    <property type="match status" value="1"/>
</dbReference>
<feature type="transmembrane region" description="Helical" evidence="7">
    <location>
        <begin position="399"/>
        <end position="418"/>
    </location>
</feature>
<dbReference type="InterPro" id="IPR032816">
    <property type="entry name" value="VTT_dom"/>
</dbReference>
<organism evidence="9 10">
    <name type="scientific">endosymbiont of Lamellibrachia luymesi</name>
    <dbReference type="NCBI Taxonomy" id="2200907"/>
    <lineage>
        <taxon>Bacteria</taxon>
        <taxon>Pseudomonadati</taxon>
        <taxon>Pseudomonadota</taxon>
        <taxon>Gammaproteobacteria</taxon>
        <taxon>sulfur-oxidizing symbionts</taxon>
    </lineage>
</organism>
<evidence type="ECO:0000256" key="5">
    <source>
        <dbReference type="ARBA" id="ARBA00022989"/>
    </source>
</evidence>
<dbReference type="InterPro" id="IPR032818">
    <property type="entry name" value="DedA-like"/>
</dbReference>
<keyword evidence="6 7" id="KW-0472">Membrane</keyword>
<feature type="transmembrane region" description="Helical" evidence="7">
    <location>
        <begin position="345"/>
        <end position="362"/>
    </location>
</feature>
<reference evidence="9 10" key="1">
    <citation type="journal article" date="2018" name="ISME J.">
        <title>Endosymbiont genomes yield clues of tubeworm success.</title>
        <authorList>
            <person name="Li Y."/>
            <person name="Liles M.R."/>
            <person name="Halanych K.M."/>
        </authorList>
    </citation>
    <scope>NUCLEOTIDE SEQUENCE [LARGE SCALE GENOMIC DNA]</scope>
    <source>
        <strain evidence="9">A1422</strain>
    </source>
</reference>
<accession>A0A370DJW2</accession>
<dbReference type="GO" id="GO:0005886">
    <property type="term" value="C:plasma membrane"/>
    <property type="evidence" value="ECO:0007669"/>
    <property type="project" value="UniProtKB-SubCell"/>
</dbReference>
<comment type="caution">
    <text evidence="9">The sequence shown here is derived from an EMBL/GenBank/DDBJ whole genome shotgun (WGS) entry which is preliminary data.</text>
</comment>
<evidence type="ECO:0000313" key="9">
    <source>
        <dbReference type="EMBL" id="RDH85195.1"/>
    </source>
</evidence>
<evidence type="ECO:0000256" key="4">
    <source>
        <dbReference type="ARBA" id="ARBA00022692"/>
    </source>
</evidence>
<feature type="domain" description="Phosphatidic acid phosphatase type 2/haloperoxidase" evidence="8">
    <location>
        <begin position="303"/>
        <end position="414"/>
    </location>
</feature>
<proteinExistence type="inferred from homology"/>
<sequence length="642" mass="70978">MVFLVAFSESVAVVGLLVPGVVMMFGFGALVATGTLAFWPVFWWAVGGAIAGDGLSFWLGRHYKDRLHNLWPFSRHPETLQRGTEFFRKYGGKSVAIGRFFGPVRAIIPLVAGMLEMSAWRFFFANSFSALIWAPAYLLPGIVFGASLELAAEVAFRLVAVLLLGVGGIWLIFSISRRLFRLIRPHATRIVQTITNWGARHPFLGEISSALGNPAHPEARGFGILATLLLLGTFLFGLLAAMVLEGTLISQPDHWVFNGLQSLRNPWSDNLMLHLSRFADLSTISVVTLAVGIFLIREHHIPALQHWLAAVLFGLLTPLLLKYGLQIPRPMEGIEGLGPWAFPSAHVLRATVTYGFLAILIARTLPLNLRWLPYSLASSIIAGVALSRLYLGAHWLSDVIASLLLGTAWIAALGMAWYRHAELERHWLGLTLSAMLAAGFAAALGSHLYQTEDFQRYRPAPPTQTISLQAWQQGAAASLPHHRHDIRERLDHPFNVQLAGPPQPLIDTLGSRGWQRAEMLGWHNLLRMLSPSLALRELPLLPQVHDGSYESITLVKHPDAGEQLVLRLWSTPVILRPLQQPVWIGNVSRQSQAYLLGLLTYPVTESDFQTPLEILKRDTADFIHIEKSDSNAPLFLGPVDAG</sequence>
<dbReference type="Pfam" id="PF14067">
    <property type="entry name" value="LssY_C"/>
    <property type="match status" value="1"/>
</dbReference>
<feature type="transmembrane region" description="Helical" evidence="7">
    <location>
        <begin position="222"/>
        <end position="244"/>
    </location>
</feature>
<feature type="transmembrane region" description="Helical" evidence="7">
    <location>
        <begin position="12"/>
        <end position="35"/>
    </location>
</feature>
<dbReference type="AlphaFoldDB" id="A0A370DJW2"/>
<evidence type="ECO:0000259" key="8">
    <source>
        <dbReference type="SMART" id="SM00014"/>
    </source>
</evidence>
<name>A0A370DJW2_9GAMM</name>
<dbReference type="SUPFAM" id="SSF48317">
    <property type="entry name" value="Acid phosphatase/Vanadium-dependent haloperoxidase"/>
    <property type="match status" value="1"/>
</dbReference>
<comment type="similarity">
    <text evidence="2">Belongs to the DedA family.</text>
</comment>
<feature type="transmembrane region" description="Helical" evidence="7">
    <location>
        <begin position="374"/>
        <end position="393"/>
    </location>
</feature>
<dbReference type="InterPro" id="IPR025902">
    <property type="entry name" value="LssY-like-C_dom"/>
</dbReference>
<gene>
    <name evidence="9" type="ORF">DIZ79_16920</name>
</gene>
<keyword evidence="3" id="KW-1003">Cell membrane</keyword>
<dbReference type="Pfam" id="PF01569">
    <property type="entry name" value="PAP2"/>
    <property type="match status" value="1"/>
</dbReference>
<evidence type="ECO:0000313" key="10">
    <source>
        <dbReference type="Proteomes" id="UP000255508"/>
    </source>
</evidence>
<dbReference type="InterPro" id="IPR000326">
    <property type="entry name" value="PAP2/HPO"/>
</dbReference>
<comment type="subcellular location">
    <subcellularLocation>
        <location evidence="1">Cell membrane</location>
        <topology evidence="1">Multi-pass membrane protein</topology>
    </subcellularLocation>
</comment>
<keyword evidence="5 7" id="KW-1133">Transmembrane helix</keyword>
<evidence type="ECO:0000256" key="2">
    <source>
        <dbReference type="ARBA" id="ARBA00010792"/>
    </source>
</evidence>
<evidence type="ECO:0000256" key="1">
    <source>
        <dbReference type="ARBA" id="ARBA00004651"/>
    </source>
</evidence>
<dbReference type="EMBL" id="QFXD01000302">
    <property type="protein sequence ID" value="RDH85195.1"/>
    <property type="molecule type" value="Genomic_DNA"/>
</dbReference>
<dbReference type="InterPro" id="IPR036938">
    <property type="entry name" value="PAP2/HPO_sf"/>
</dbReference>
<feature type="transmembrane region" description="Helical" evidence="7">
    <location>
        <begin position="154"/>
        <end position="175"/>
    </location>
</feature>
<feature type="transmembrane region" description="Helical" evidence="7">
    <location>
        <begin position="123"/>
        <end position="148"/>
    </location>
</feature>
<dbReference type="PANTHER" id="PTHR30353">
    <property type="entry name" value="INNER MEMBRANE PROTEIN DEDA-RELATED"/>
    <property type="match status" value="1"/>
</dbReference>
<dbReference type="Pfam" id="PF09335">
    <property type="entry name" value="VTT_dom"/>
    <property type="match status" value="1"/>
</dbReference>
<evidence type="ECO:0000256" key="7">
    <source>
        <dbReference type="SAM" id="Phobius"/>
    </source>
</evidence>
<protein>
    <submittedName>
        <fullName evidence="9">Phosphoesterase PA-phosphatase</fullName>
    </submittedName>
</protein>
<evidence type="ECO:0000256" key="6">
    <source>
        <dbReference type="ARBA" id="ARBA00023136"/>
    </source>
</evidence>
<dbReference type="Gene3D" id="1.20.144.10">
    <property type="entry name" value="Phosphatidic acid phosphatase type 2/haloperoxidase"/>
    <property type="match status" value="1"/>
</dbReference>